<dbReference type="Pfam" id="PF04233">
    <property type="entry name" value="Phage_Mu_F"/>
    <property type="match status" value="1"/>
</dbReference>
<sequence length="652" mass="76107">MTDYWKNRFIKSTKDVFDSDEEYVKEIFKIYERTIEDIDGEIFKLLSAMEDVSMAEAKKLLNKYEIRSFKSGLDEFRKASKGFISPNIEQELDIISRRVRISRLQAMQVSMKSKVASLLNEEQKKLFDHLSNNFTSSYYKDLYELQRITGYKNINSLSKDFVNNILNTSWTNDGENFSDRIWKRKDKLLATLDTDLRQGLITGKRPDEITKVISDKLEVSKSNAKRLVLTESSAIHSQSRKAMYERMGVEKYEVVATLDLRTSNICRNLDGKVFDVKDYERGVTAPPYHVYCRSTTVPYYNDDIQAEIENTRMARDPETGKSIRVEDLTYKEWYDKYVEKLSNNNQGSDMPNEPKEPRLKYTEAETNEAIEEYVSGDGMWINNKLRGIGEIADYPLSEDDKIYLEKLDQATQGQIVKEKTLYRSVDISSIIGDISDFDYDDLKSAYIYGDDSKRAQETLEKYLKHIKGKEIIDKGFMSTTKDKEIALDFQGFTGSSKPCVIEFNVPNGVHGIDLKEFDIADMEQKEVLLARNQKFVIREVRQEQGQFYFKADLIPNNGYNRNIKEFDLQLFSNKDKEIQTDAQLKKGINSDKKNIEKHKEKINNPQKYYEDWKDSSEDVKNGRIKHWEKEISNFKKNIQDAEEELKKRGEKR</sequence>
<dbReference type="STRING" id="1122949.GCA_000378725_01658"/>
<reference evidence="4 5" key="1">
    <citation type="submission" date="2018-06" db="EMBL/GenBank/DDBJ databases">
        <authorList>
            <consortium name="Pathogen Informatics"/>
            <person name="Doyle S."/>
        </authorList>
    </citation>
    <scope>NUCLEOTIDE SEQUENCE [LARGE SCALE GENOMIC DNA]</scope>
    <source>
        <strain evidence="4 5">NCTC13149</strain>
    </source>
</reference>
<dbReference type="Proteomes" id="UP000255517">
    <property type="component" value="Unassembled WGS sequence"/>
</dbReference>
<dbReference type="Pfam" id="PF03496">
    <property type="entry name" value="ADPrib_exo_Tox"/>
    <property type="match status" value="1"/>
</dbReference>
<dbReference type="InterPro" id="IPR003540">
    <property type="entry name" value="ADP-ribosyltransferase"/>
</dbReference>
<organism evidence="4 5">
    <name type="scientific">Peptoniphilus lacrimalis</name>
    <dbReference type="NCBI Taxonomy" id="33031"/>
    <lineage>
        <taxon>Bacteria</taxon>
        <taxon>Bacillati</taxon>
        <taxon>Bacillota</taxon>
        <taxon>Tissierellia</taxon>
        <taxon>Tissierellales</taxon>
        <taxon>Peptoniphilaceae</taxon>
        <taxon>Peptoniphilus</taxon>
    </lineage>
</organism>
<keyword evidence="4" id="KW-0328">Glycosyltransferase</keyword>
<dbReference type="EC" id="2.4.2.31" evidence="4"/>
<protein>
    <submittedName>
        <fullName evidence="4">NAD(+)--arginine ADP-ribosyltransferase EFV</fullName>
        <ecNumber evidence="4">2.4.2.31</ecNumber>
    </submittedName>
</protein>
<gene>
    <name evidence="4" type="ORF">NCTC13149_01576</name>
</gene>
<dbReference type="AlphaFoldDB" id="A0A379C6I4"/>
<dbReference type="OrthoDB" id="9765386at2"/>
<feature type="domain" description="ADP ribosyltransferase" evidence="2">
    <location>
        <begin position="334"/>
        <end position="543"/>
    </location>
</feature>
<accession>A0A379C6I4</accession>
<name>A0A379C6I4_9FIRM</name>
<keyword evidence="1" id="KW-0175">Coiled coil</keyword>
<keyword evidence="4" id="KW-0808">Transferase</keyword>
<dbReference type="GO" id="GO:0106274">
    <property type="term" value="F:NAD+-protein-arginine ADP-ribosyltransferase activity"/>
    <property type="evidence" value="ECO:0007669"/>
    <property type="project" value="UniProtKB-EC"/>
</dbReference>
<dbReference type="SUPFAM" id="SSF56399">
    <property type="entry name" value="ADP-ribosylation"/>
    <property type="match status" value="1"/>
</dbReference>
<dbReference type="InterPro" id="IPR006528">
    <property type="entry name" value="Phage_head_morphogenesis_dom"/>
</dbReference>
<feature type="domain" description="Phage head morphogenesis" evidence="3">
    <location>
        <begin position="192"/>
        <end position="296"/>
    </location>
</feature>
<feature type="coiled-coil region" evidence="1">
    <location>
        <begin position="624"/>
        <end position="651"/>
    </location>
</feature>
<proteinExistence type="predicted"/>
<dbReference type="RefSeq" id="WP_019035273.1">
    <property type="nucleotide sequence ID" value="NZ_UGSZ01000001.1"/>
</dbReference>
<evidence type="ECO:0000259" key="2">
    <source>
        <dbReference type="Pfam" id="PF03496"/>
    </source>
</evidence>
<evidence type="ECO:0000313" key="5">
    <source>
        <dbReference type="Proteomes" id="UP000255517"/>
    </source>
</evidence>
<evidence type="ECO:0000259" key="3">
    <source>
        <dbReference type="Pfam" id="PF04233"/>
    </source>
</evidence>
<dbReference type="PROSITE" id="PS51996">
    <property type="entry name" value="TR_MART"/>
    <property type="match status" value="1"/>
</dbReference>
<evidence type="ECO:0000256" key="1">
    <source>
        <dbReference type="SAM" id="Coils"/>
    </source>
</evidence>
<dbReference type="NCBIfam" id="TIGR01641">
    <property type="entry name" value="phageSPP1_gp7"/>
    <property type="match status" value="1"/>
</dbReference>
<dbReference type="EMBL" id="UGSZ01000001">
    <property type="protein sequence ID" value="SUB57719.1"/>
    <property type="molecule type" value="Genomic_DNA"/>
</dbReference>
<evidence type="ECO:0000313" key="4">
    <source>
        <dbReference type="EMBL" id="SUB57719.1"/>
    </source>
</evidence>
<dbReference type="GO" id="GO:0005576">
    <property type="term" value="C:extracellular region"/>
    <property type="evidence" value="ECO:0007669"/>
    <property type="project" value="InterPro"/>
</dbReference>
<dbReference type="Gene3D" id="3.90.176.10">
    <property type="entry name" value="Toxin ADP-ribosyltransferase, Chain A, domain 1"/>
    <property type="match status" value="1"/>
</dbReference>